<name>A0A7S3MH48_9STRA</name>
<feature type="region of interest" description="Disordered" evidence="1">
    <location>
        <begin position="18"/>
        <end position="55"/>
    </location>
</feature>
<proteinExistence type="predicted"/>
<gene>
    <name evidence="2" type="ORF">SELO1098_LOCUS33237</name>
</gene>
<dbReference type="EMBL" id="HBIC01064738">
    <property type="protein sequence ID" value="CAE0304366.1"/>
    <property type="molecule type" value="Transcribed_RNA"/>
</dbReference>
<organism evidence="2">
    <name type="scientific">Spumella elongata</name>
    <dbReference type="NCBI Taxonomy" id="89044"/>
    <lineage>
        <taxon>Eukaryota</taxon>
        <taxon>Sar</taxon>
        <taxon>Stramenopiles</taxon>
        <taxon>Ochrophyta</taxon>
        <taxon>Chrysophyceae</taxon>
        <taxon>Chromulinales</taxon>
        <taxon>Chromulinaceae</taxon>
        <taxon>Spumella</taxon>
    </lineage>
</organism>
<accession>A0A7S3MH48</accession>
<evidence type="ECO:0000313" key="2">
    <source>
        <dbReference type="EMBL" id="CAE0304366.1"/>
    </source>
</evidence>
<feature type="region of interest" description="Disordered" evidence="1">
    <location>
        <begin position="200"/>
        <end position="223"/>
    </location>
</feature>
<dbReference type="AlphaFoldDB" id="A0A7S3MH48"/>
<feature type="region of interest" description="Disordered" evidence="1">
    <location>
        <begin position="151"/>
        <end position="182"/>
    </location>
</feature>
<feature type="region of interest" description="Disordered" evidence="1">
    <location>
        <begin position="256"/>
        <end position="282"/>
    </location>
</feature>
<reference evidence="2" key="1">
    <citation type="submission" date="2021-01" db="EMBL/GenBank/DDBJ databases">
        <authorList>
            <person name="Corre E."/>
            <person name="Pelletier E."/>
            <person name="Niang G."/>
            <person name="Scheremetjew M."/>
            <person name="Finn R."/>
            <person name="Kale V."/>
            <person name="Holt S."/>
            <person name="Cochrane G."/>
            <person name="Meng A."/>
            <person name="Brown T."/>
            <person name="Cohen L."/>
        </authorList>
    </citation>
    <scope>NUCLEOTIDE SEQUENCE</scope>
    <source>
        <strain evidence="2">CCAP 955/1</strain>
    </source>
</reference>
<sequence length="335" mass="36352">MLVHAWKILECWNSAHSLNVPSSHSPKQSPSPLPQREHPHSKYSFPAMGTEESIVEDEEPQLAQSVFQHDNSRSAPLTMVAAPSAPVPLPAPVVPESLSMLRPVEISRARALQPDSHRAPIHRGSYPFSGKTGQTTGPEEATLTARSSPAFLRRDPNSASSFHPLRSPSFERNVQNSQGQGMPRALKQDFDRHAAPMLQQTDDSCSASGSECSTDGTSYDRSVPTSDALNVSLSTLSYTPTPSTMLGAFTKSQNHQYYGKSGQEGRSRSTSKGHRNSISGSTPASSWLEALWISTLPADLQEDIGDLEAQIAEMYATAVPVAQFKRLIKGNNATY</sequence>
<protein>
    <submittedName>
        <fullName evidence="2">Uncharacterized protein</fullName>
    </submittedName>
</protein>
<evidence type="ECO:0000256" key="1">
    <source>
        <dbReference type="SAM" id="MobiDB-lite"/>
    </source>
</evidence>
<feature type="compositionally biased region" description="Low complexity" evidence="1">
    <location>
        <begin position="21"/>
        <end position="30"/>
    </location>
</feature>
<feature type="compositionally biased region" description="Polar residues" evidence="1">
    <location>
        <begin position="170"/>
        <end position="180"/>
    </location>
</feature>
<feature type="region of interest" description="Disordered" evidence="1">
    <location>
        <begin position="114"/>
        <end position="139"/>
    </location>
</feature>